<feature type="compositionally biased region" description="Basic and acidic residues" evidence="1">
    <location>
        <begin position="39"/>
        <end position="52"/>
    </location>
</feature>
<feature type="compositionally biased region" description="Basic residues" evidence="1">
    <location>
        <begin position="28"/>
        <end position="38"/>
    </location>
</feature>
<evidence type="ECO:0000256" key="1">
    <source>
        <dbReference type="SAM" id="MobiDB-lite"/>
    </source>
</evidence>
<proteinExistence type="predicted"/>
<organism evidence="2 3">
    <name type="scientific">Ficus carica</name>
    <name type="common">Common fig</name>
    <dbReference type="NCBI Taxonomy" id="3494"/>
    <lineage>
        <taxon>Eukaryota</taxon>
        <taxon>Viridiplantae</taxon>
        <taxon>Streptophyta</taxon>
        <taxon>Embryophyta</taxon>
        <taxon>Tracheophyta</taxon>
        <taxon>Spermatophyta</taxon>
        <taxon>Magnoliopsida</taxon>
        <taxon>eudicotyledons</taxon>
        <taxon>Gunneridae</taxon>
        <taxon>Pentapetalae</taxon>
        <taxon>rosids</taxon>
        <taxon>fabids</taxon>
        <taxon>Rosales</taxon>
        <taxon>Moraceae</taxon>
        <taxon>Ficeae</taxon>
        <taxon>Ficus</taxon>
    </lineage>
</organism>
<protein>
    <submittedName>
        <fullName evidence="2">Uncharacterized protein</fullName>
    </submittedName>
</protein>
<accession>A0AA88DWR4</accession>
<gene>
    <name evidence="2" type="ORF">TIFTF001_032270</name>
</gene>
<feature type="region of interest" description="Disordered" evidence="1">
    <location>
        <begin position="25"/>
        <end position="52"/>
    </location>
</feature>
<dbReference type="Proteomes" id="UP001187192">
    <property type="component" value="Unassembled WGS sequence"/>
</dbReference>
<dbReference type="AlphaFoldDB" id="A0AA88DWR4"/>
<evidence type="ECO:0000313" key="3">
    <source>
        <dbReference type="Proteomes" id="UP001187192"/>
    </source>
</evidence>
<sequence length="82" mass="9658">MWRTATREHGLFDFALPRLVRSYNFKGPPRRSKPGCRRGGHENNVERGTKQLHENKKAMRLKPMNHQALFSMSLIEQSDVYF</sequence>
<dbReference type="EMBL" id="BTGU01000144">
    <property type="protein sequence ID" value="GMN63189.1"/>
    <property type="molecule type" value="Genomic_DNA"/>
</dbReference>
<reference evidence="2" key="1">
    <citation type="submission" date="2023-07" db="EMBL/GenBank/DDBJ databases">
        <title>draft genome sequence of fig (Ficus carica).</title>
        <authorList>
            <person name="Takahashi T."/>
            <person name="Nishimura K."/>
        </authorList>
    </citation>
    <scope>NUCLEOTIDE SEQUENCE</scope>
</reference>
<name>A0AA88DWR4_FICCA</name>
<keyword evidence="3" id="KW-1185">Reference proteome</keyword>
<comment type="caution">
    <text evidence="2">The sequence shown here is derived from an EMBL/GenBank/DDBJ whole genome shotgun (WGS) entry which is preliminary data.</text>
</comment>
<evidence type="ECO:0000313" key="2">
    <source>
        <dbReference type="EMBL" id="GMN63189.1"/>
    </source>
</evidence>